<comment type="caution">
    <text evidence="1">The sequence shown here is derived from an EMBL/GenBank/DDBJ whole genome shotgun (WGS) entry which is preliminary data.</text>
</comment>
<dbReference type="RefSeq" id="WP_118591873.1">
    <property type="nucleotide sequence ID" value="NZ_QSFP01000013.1"/>
</dbReference>
<proteinExistence type="predicted"/>
<dbReference type="EMBL" id="QSFP01000013">
    <property type="protein sequence ID" value="RHA66321.1"/>
    <property type="molecule type" value="Genomic_DNA"/>
</dbReference>
<gene>
    <name evidence="1" type="ORF">DW927_12350</name>
</gene>
<accession>A0A3R6DEH7</accession>
<protein>
    <submittedName>
        <fullName evidence="1">Uncharacterized protein</fullName>
    </submittedName>
</protein>
<organism evidence="1 2">
    <name type="scientific">Roseburia intestinalis</name>
    <dbReference type="NCBI Taxonomy" id="166486"/>
    <lineage>
        <taxon>Bacteria</taxon>
        <taxon>Bacillati</taxon>
        <taxon>Bacillota</taxon>
        <taxon>Clostridia</taxon>
        <taxon>Lachnospirales</taxon>
        <taxon>Lachnospiraceae</taxon>
        <taxon>Roseburia</taxon>
    </lineage>
</organism>
<evidence type="ECO:0000313" key="1">
    <source>
        <dbReference type="EMBL" id="RHA66321.1"/>
    </source>
</evidence>
<name>A0A3R6DEH7_9FIRM</name>
<sequence length="79" mass="9129">MKKTPKKIVEIATYMRNTGNFSLDIRYLTVNEIGLIKAMISNDAVFESFVMLQDMDVRDIKIIFDYLTAKDNFEKAGIM</sequence>
<reference evidence="1 2" key="1">
    <citation type="submission" date="2018-08" db="EMBL/GenBank/DDBJ databases">
        <title>A genome reference for cultivated species of the human gut microbiota.</title>
        <authorList>
            <person name="Zou Y."/>
            <person name="Xue W."/>
            <person name="Luo G."/>
        </authorList>
    </citation>
    <scope>NUCLEOTIDE SEQUENCE [LARGE SCALE GENOMIC DNA]</scope>
    <source>
        <strain evidence="1 2">AM43-11</strain>
    </source>
</reference>
<dbReference type="AlphaFoldDB" id="A0A3R6DEH7"/>
<dbReference type="Proteomes" id="UP000284465">
    <property type="component" value="Unassembled WGS sequence"/>
</dbReference>
<evidence type="ECO:0000313" key="2">
    <source>
        <dbReference type="Proteomes" id="UP000284465"/>
    </source>
</evidence>